<comment type="caution">
    <text evidence="9">The sequence shown here is derived from an EMBL/GenBank/DDBJ whole genome shotgun (WGS) entry which is preliminary data.</text>
</comment>
<proteinExistence type="inferred from homology"/>
<dbReference type="InterPro" id="IPR051205">
    <property type="entry name" value="UbiH/COQ6_monooxygenase"/>
</dbReference>
<dbReference type="RefSeq" id="WP_138547605.1">
    <property type="nucleotide sequence ID" value="NZ_PNCG01000003.1"/>
</dbReference>
<reference evidence="9 10" key="1">
    <citation type="submission" date="2017-12" db="EMBL/GenBank/DDBJ databases">
        <authorList>
            <person name="Paulsen S."/>
            <person name="Gram L.K."/>
        </authorList>
    </citation>
    <scope>NUCLEOTIDE SEQUENCE [LARGE SCALE GENOMIC DNA]</scope>
    <source>
        <strain evidence="9 10">S2897</strain>
    </source>
</reference>
<keyword evidence="4" id="KW-0285">Flavoprotein</keyword>
<dbReference type="NCBIfam" id="TIGR01988">
    <property type="entry name" value="Ubi-OHases"/>
    <property type="match status" value="1"/>
</dbReference>
<dbReference type="STRING" id="151081.TW72_16720"/>
<dbReference type="GO" id="GO:0008682">
    <property type="term" value="F:3-demethoxyubiquinol 3-hydroxylase activity"/>
    <property type="evidence" value="ECO:0007669"/>
    <property type="project" value="TreeGrafter"/>
</dbReference>
<evidence type="ECO:0000313" key="9">
    <source>
        <dbReference type="EMBL" id="TMP88056.1"/>
    </source>
</evidence>
<sequence length="384" mass="42429">MSVKNVLIVGGGMVGAACAIKLAQQGMKVTVFERHFPDATTDLQNSRVDIRVSAINRASERLLDELGAMATIKATRSAPYTELEAFEQPNARLLFSAEQLGLTHLGHLIENNVIQAALWQQFSQYDITAIESAEPISAIDDDGEQVTLTLGAKQYQGDLLIAADGGRSAVRSMLGIGIEGWQYQQHCMGILVKLDAPQQVRTWQQFQRTGPVAFLPMQAPYANLIWYHHGDHLARLKALPKEQLKQEIITHFPSLPGDFDIESVAVFPLTRAHAQRYVQGRCVLIGDAAHTINPLAGQGVNLGFADVVALNAQLQNDNPIDIALQRYWQARRYANLAMMSTMDACYWGFSNESGPLKWGRNLFLRAANQAGPIKDWVLKYAIGH</sequence>
<accession>A0A5S3Z922</accession>
<reference evidence="10" key="2">
    <citation type="submission" date="2019-06" db="EMBL/GenBank/DDBJ databases">
        <title>Co-occurence of chitin degradation, pigmentation and bioactivity in marine Pseudoalteromonas.</title>
        <authorList>
            <person name="Sonnenschein E.C."/>
            <person name="Bech P.K."/>
        </authorList>
    </citation>
    <scope>NUCLEOTIDE SEQUENCE [LARGE SCALE GENOMIC DNA]</scope>
    <source>
        <strain evidence="10">S2897</strain>
    </source>
</reference>
<evidence type="ECO:0000256" key="7">
    <source>
        <dbReference type="ARBA" id="ARBA00023033"/>
    </source>
</evidence>
<dbReference type="PANTHER" id="PTHR43876">
    <property type="entry name" value="UBIQUINONE BIOSYNTHESIS MONOOXYGENASE COQ6, MITOCHONDRIAL"/>
    <property type="match status" value="1"/>
</dbReference>
<dbReference type="InterPro" id="IPR002938">
    <property type="entry name" value="FAD-bd"/>
</dbReference>
<dbReference type="PANTHER" id="PTHR43876:SF10">
    <property type="entry name" value="3-DEMETHOXYUBIQUINOL 3-HYDROXYLASE"/>
    <property type="match status" value="1"/>
</dbReference>
<keyword evidence="6" id="KW-0560">Oxidoreductase</keyword>
<comment type="similarity">
    <text evidence="3">Belongs to the UbiH/COQ6 family.</text>
</comment>
<comment type="pathway">
    <text evidence="2">Cofactor biosynthesis; ubiquinone biosynthesis.</text>
</comment>
<organism evidence="9 10">
    <name type="scientific">Pseudoalteromonas ruthenica</name>
    <dbReference type="NCBI Taxonomy" id="151081"/>
    <lineage>
        <taxon>Bacteria</taxon>
        <taxon>Pseudomonadati</taxon>
        <taxon>Pseudomonadota</taxon>
        <taxon>Gammaproteobacteria</taxon>
        <taxon>Alteromonadales</taxon>
        <taxon>Pseudoalteromonadaceae</taxon>
        <taxon>Pseudoalteromonas</taxon>
    </lineage>
</organism>
<dbReference type="AlphaFoldDB" id="A0A5S3Z922"/>
<comment type="cofactor">
    <cofactor evidence="1">
        <name>FAD</name>
        <dbReference type="ChEBI" id="CHEBI:57692"/>
    </cofactor>
</comment>
<dbReference type="GO" id="GO:0006744">
    <property type="term" value="P:ubiquinone biosynthetic process"/>
    <property type="evidence" value="ECO:0007669"/>
    <property type="project" value="UniProtKB-UniPathway"/>
</dbReference>
<dbReference type="UniPathway" id="UPA00232"/>
<keyword evidence="5" id="KW-0274">FAD</keyword>
<evidence type="ECO:0000256" key="5">
    <source>
        <dbReference type="ARBA" id="ARBA00022827"/>
    </source>
</evidence>
<dbReference type="Proteomes" id="UP000305874">
    <property type="component" value="Unassembled WGS sequence"/>
</dbReference>
<evidence type="ECO:0000256" key="3">
    <source>
        <dbReference type="ARBA" id="ARBA00005349"/>
    </source>
</evidence>
<keyword evidence="7" id="KW-0503">Monooxygenase</keyword>
<feature type="domain" description="FAD-binding" evidence="8">
    <location>
        <begin position="5"/>
        <end position="314"/>
    </location>
</feature>
<dbReference type="InterPro" id="IPR036188">
    <property type="entry name" value="FAD/NAD-bd_sf"/>
</dbReference>
<evidence type="ECO:0000256" key="4">
    <source>
        <dbReference type="ARBA" id="ARBA00022630"/>
    </source>
</evidence>
<evidence type="ECO:0000313" key="10">
    <source>
        <dbReference type="Proteomes" id="UP000305874"/>
    </source>
</evidence>
<evidence type="ECO:0000256" key="2">
    <source>
        <dbReference type="ARBA" id="ARBA00004749"/>
    </source>
</evidence>
<name>A0A5S3Z922_9GAMM</name>
<evidence type="ECO:0000256" key="1">
    <source>
        <dbReference type="ARBA" id="ARBA00001974"/>
    </source>
</evidence>
<gene>
    <name evidence="9" type="ORF">CWC05_05250</name>
</gene>
<dbReference type="Gene3D" id="3.50.50.60">
    <property type="entry name" value="FAD/NAD(P)-binding domain"/>
    <property type="match status" value="2"/>
</dbReference>
<dbReference type="InterPro" id="IPR010971">
    <property type="entry name" value="UbiH/COQ6"/>
</dbReference>
<dbReference type="PRINTS" id="PR00420">
    <property type="entry name" value="RNGMNOXGNASE"/>
</dbReference>
<evidence type="ECO:0000259" key="8">
    <source>
        <dbReference type="Pfam" id="PF01494"/>
    </source>
</evidence>
<dbReference type="Pfam" id="PF01494">
    <property type="entry name" value="FAD_binding_3"/>
    <property type="match status" value="1"/>
</dbReference>
<evidence type="ECO:0000256" key="6">
    <source>
        <dbReference type="ARBA" id="ARBA00023002"/>
    </source>
</evidence>
<dbReference type="EMBL" id="PNCG01000003">
    <property type="protein sequence ID" value="TMP88056.1"/>
    <property type="molecule type" value="Genomic_DNA"/>
</dbReference>
<dbReference type="GO" id="GO:0071949">
    <property type="term" value="F:FAD binding"/>
    <property type="evidence" value="ECO:0007669"/>
    <property type="project" value="InterPro"/>
</dbReference>
<protein>
    <submittedName>
        <fullName evidence="9">Tungsten formylmethanofuran dehydrogenase</fullName>
    </submittedName>
</protein>
<dbReference type="SUPFAM" id="SSF51905">
    <property type="entry name" value="FAD/NAD(P)-binding domain"/>
    <property type="match status" value="1"/>
</dbReference>
<dbReference type="PROSITE" id="PS51257">
    <property type="entry name" value="PROKAR_LIPOPROTEIN"/>
    <property type="match status" value="1"/>
</dbReference>